<dbReference type="InterPro" id="IPR011009">
    <property type="entry name" value="Kinase-like_dom_sf"/>
</dbReference>
<dbReference type="OMA" id="EWRNKWI"/>
<evidence type="ECO:0000259" key="1">
    <source>
        <dbReference type="Pfam" id="PF01636"/>
    </source>
</evidence>
<dbReference type="InterPro" id="IPR051678">
    <property type="entry name" value="AGP_Transferase"/>
</dbReference>
<dbReference type="Proteomes" id="UP000191522">
    <property type="component" value="Unassembled WGS sequence"/>
</dbReference>
<evidence type="ECO:0000313" key="3">
    <source>
        <dbReference type="Proteomes" id="UP000191522"/>
    </source>
</evidence>
<dbReference type="EMBL" id="MDYL01000007">
    <property type="protein sequence ID" value="OQD75533.1"/>
    <property type="molecule type" value="Genomic_DNA"/>
</dbReference>
<protein>
    <recommendedName>
        <fullName evidence="1">Aminoglycoside phosphotransferase domain-containing protein</fullName>
    </recommendedName>
</protein>
<proteinExistence type="predicted"/>
<dbReference type="PANTHER" id="PTHR21310:SF54">
    <property type="entry name" value="AMINOGLYCOSIDE PHOSPHOTRANSFERASE DOMAIN-CONTAINING PROTEIN"/>
    <property type="match status" value="1"/>
</dbReference>
<gene>
    <name evidence="2" type="ORF">PENDEC_c007G04809</name>
</gene>
<dbReference type="Gene3D" id="3.90.1200.10">
    <property type="match status" value="1"/>
</dbReference>
<dbReference type="SUPFAM" id="SSF56112">
    <property type="entry name" value="Protein kinase-like (PK-like)"/>
    <property type="match status" value="1"/>
</dbReference>
<keyword evidence="3" id="KW-1185">Reference proteome</keyword>
<dbReference type="PANTHER" id="PTHR21310">
    <property type="entry name" value="AMINOGLYCOSIDE PHOSPHOTRANSFERASE-RELATED-RELATED"/>
    <property type="match status" value="1"/>
</dbReference>
<dbReference type="Gene3D" id="3.30.200.150">
    <property type="match status" value="1"/>
</dbReference>
<feature type="domain" description="Aminoglycoside phosphotransferase" evidence="1">
    <location>
        <begin position="69"/>
        <end position="240"/>
    </location>
</feature>
<dbReference type="STRING" id="69771.A0A1V6PFH4"/>
<dbReference type="AlphaFoldDB" id="A0A1V6PFH4"/>
<comment type="caution">
    <text evidence="2">The sequence shown here is derived from an EMBL/GenBank/DDBJ whole genome shotgun (WGS) entry which is preliminary data.</text>
</comment>
<accession>A0A1V6PFH4</accession>
<organism evidence="2 3">
    <name type="scientific">Penicillium decumbens</name>
    <dbReference type="NCBI Taxonomy" id="69771"/>
    <lineage>
        <taxon>Eukaryota</taxon>
        <taxon>Fungi</taxon>
        <taxon>Dikarya</taxon>
        <taxon>Ascomycota</taxon>
        <taxon>Pezizomycotina</taxon>
        <taxon>Eurotiomycetes</taxon>
        <taxon>Eurotiomycetidae</taxon>
        <taxon>Eurotiales</taxon>
        <taxon>Aspergillaceae</taxon>
        <taxon>Penicillium</taxon>
    </lineage>
</organism>
<name>A0A1V6PFH4_PENDC</name>
<sequence>MDFVDSSFFKDPSKRLPTPAEVRAQSTDLYVNPQPQPVIFEDSKVLVKFGPCVMTAEAQCLWMIKRAFGDEVPVPEIFGWRVDEDYVFIYMELIQGQTLLDRWDELDALNKRSLCDQLCQIINSLRRLEQDPSNQYIGSLSHERQVLDYVFQAYLKAGPFSNIQDFNDWFSSLPQYHFPLKYEDPYRALLPDNGDIKFTHADLHRANIMVSSSKPARILAIVDWGQSGWYPDYWEYCKAGYTCWSESEWRREWIDHCLRPRTLEFDIFSEYIMAMGAV</sequence>
<dbReference type="InterPro" id="IPR002575">
    <property type="entry name" value="Aminoglycoside_PTrfase"/>
</dbReference>
<dbReference type="OrthoDB" id="2906425at2759"/>
<reference evidence="3" key="1">
    <citation type="journal article" date="2017" name="Nat. Microbiol.">
        <title>Global analysis of biosynthetic gene clusters reveals vast potential of secondary metabolite production in Penicillium species.</title>
        <authorList>
            <person name="Nielsen J.C."/>
            <person name="Grijseels S."/>
            <person name="Prigent S."/>
            <person name="Ji B."/>
            <person name="Dainat J."/>
            <person name="Nielsen K.F."/>
            <person name="Frisvad J.C."/>
            <person name="Workman M."/>
            <person name="Nielsen J."/>
        </authorList>
    </citation>
    <scope>NUCLEOTIDE SEQUENCE [LARGE SCALE GENOMIC DNA]</scope>
    <source>
        <strain evidence="3">IBT 11843</strain>
    </source>
</reference>
<evidence type="ECO:0000313" key="2">
    <source>
        <dbReference type="EMBL" id="OQD75533.1"/>
    </source>
</evidence>
<dbReference type="Pfam" id="PF01636">
    <property type="entry name" value="APH"/>
    <property type="match status" value="1"/>
</dbReference>